<comment type="caution">
    <text evidence="1">The sequence shown here is derived from an EMBL/GenBank/DDBJ whole genome shotgun (WGS) entry which is preliminary data.</text>
</comment>
<dbReference type="EMBL" id="BLXT01004001">
    <property type="protein sequence ID" value="GFO08812.1"/>
    <property type="molecule type" value="Genomic_DNA"/>
</dbReference>
<protein>
    <submittedName>
        <fullName evidence="1">Uncharacterized protein</fullName>
    </submittedName>
</protein>
<evidence type="ECO:0000313" key="1">
    <source>
        <dbReference type="EMBL" id="GFO08812.1"/>
    </source>
</evidence>
<dbReference type="AlphaFoldDB" id="A0AAV4ANH5"/>
<accession>A0AAV4ANH5</accession>
<gene>
    <name evidence="1" type="ORF">PoB_003531700</name>
</gene>
<reference evidence="1 2" key="1">
    <citation type="journal article" date="2021" name="Elife">
        <title>Chloroplast acquisition without the gene transfer in kleptoplastic sea slugs, Plakobranchus ocellatus.</title>
        <authorList>
            <person name="Maeda T."/>
            <person name="Takahashi S."/>
            <person name="Yoshida T."/>
            <person name="Shimamura S."/>
            <person name="Takaki Y."/>
            <person name="Nagai Y."/>
            <person name="Toyoda A."/>
            <person name="Suzuki Y."/>
            <person name="Arimoto A."/>
            <person name="Ishii H."/>
            <person name="Satoh N."/>
            <person name="Nishiyama T."/>
            <person name="Hasebe M."/>
            <person name="Maruyama T."/>
            <person name="Minagawa J."/>
            <person name="Obokata J."/>
            <person name="Shigenobu S."/>
        </authorList>
    </citation>
    <scope>NUCLEOTIDE SEQUENCE [LARGE SCALE GENOMIC DNA]</scope>
</reference>
<organism evidence="1 2">
    <name type="scientific">Plakobranchus ocellatus</name>
    <dbReference type="NCBI Taxonomy" id="259542"/>
    <lineage>
        <taxon>Eukaryota</taxon>
        <taxon>Metazoa</taxon>
        <taxon>Spiralia</taxon>
        <taxon>Lophotrochozoa</taxon>
        <taxon>Mollusca</taxon>
        <taxon>Gastropoda</taxon>
        <taxon>Heterobranchia</taxon>
        <taxon>Euthyneura</taxon>
        <taxon>Panpulmonata</taxon>
        <taxon>Sacoglossa</taxon>
        <taxon>Placobranchoidea</taxon>
        <taxon>Plakobranchidae</taxon>
        <taxon>Plakobranchus</taxon>
    </lineage>
</organism>
<dbReference type="Proteomes" id="UP000735302">
    <property type="component" value="Unassembled WGS sequence"/>
</dbReference>
<sequence length="76" mass="7910">MTSSKGSTDRLKRSFETNNIMSGHRVDMAVADVAVISGKLPRDTGTVACESALRSAGTLLSRVRAPPSAPRPDGGP</sequence>
<keyword evidence="2" id="KW-1185">Reference proteome</keyword>
<name>A0AAV4ANH5_9GAST</name>
<evidence type="ECO:0000313" key="2">
    <source>
        <dbReference type="Proteomes" id="UP000735302"/>
    </source>
</evidence>
<proteinExistence type="predicted"/>